<feature type="region of interest" description="Disordered" evidence="1">
    <location>
        <begin position="1074"/>
        <end position="1093"/>
    </location>
</feature>
<name>A0A0V0R3G8_PSEPJ</name>
<dbReference type="PANTHER" id="PTHR22538:SF0">
    <property type="entry name" value="CILIA- AND FLAGELLA-ASSOCIATED PROTEIN 74"/>
    <property type="match status" value="1"/>
</dbReference>
<dbReference type="InParanoid" id="A0A0V0R3G8"/>
<feature type="compositionally biased region" description="Polar residues" evidence="1">
    <location>
        <begin position="1"/>
        <end position="22"/>
    </location>
</feature>
<keyword evidence="4" id="KW-1185">Reference proteome</keyword>
<dbReference type="PANTHER" id="PTHR22538">
    <property type="entry name" value="CILIA- AND FLAGELLA-ASSOCIATED PROTEIN 74"/>
    <property type="match status" value="1"/>
</dbReference>
<evidence type="ECO:0000256" key="1">
    <source>
        <dbReference type="SAM" id="MobiDB-lite"/>
    </source>
</evidence>
<feature type="compositionally biased region" description="Acidic residues" evidence="1">
    <location>
        <begin position="663"/>
        <end position="672"/>
    </location>
</feature>
<dbReference type="InterPro" id="IPR056307">
    <property type="entry name" value="Ig-CFAP74_3rd"/>
</dbReference>
<feature type="region of interest" description="Disordered" evidence="1">
    <location>
        <begin position="658"/>
        <end position="716"/>
    </location>
</feature>
<dbReference type="Proteomes" id="UP000054937">
    <property type="component" value="Unassembled WGS sequence"/>
</dbReference>
<dbReference type="Gene3D" id="2.60.40.10">
    <property type="entry name" value="Immunoglobulins"/>
    <property type="match status" value="5"/>
</dbReference>
<dbReference type="InterPro" id="IPR013783">
    <property type="entry name" value="Ig-like_fold"/>
</dbReference>
<gene>
    <name evidence="3" type="ORF">PPERSA_01915</name>
</gene>
<sequence>MESRHASTFQNAKNTNQNLNQSLDEDENEENDKNQTRVMLDENGKKIIKLREMTQLERQYFDEARKKHRTNLTKTQVYNNKEFKGKSFICKPEIIEFKDFDLGVPYTQTIYLTNASYRKCGFSLIPLKDNIRDFFEIVYKHPGQMPPGMSVAIQIRFFPQINQDIDDYFSILAETGRIDYPLKCTCKKSIVKIENPLIDFKSVIYGEKGTKNLKLVNEGALATEVTIKSVKGFDIMTKTETYSQLGSQQLSKSQINDDTNLENTDKDEIFTQLQQLHFQKQFTIKGYSTINIPITYEPKEVGQLDLPLIVYFENYVYSPPVEIRFAGECIEVPIYVEQQLYDFQICLYNHVYREKVIFHNRSQNAMKIQIIGPKETKNFFEFNPMLGYIQGNSSFEVWVKLNAEKEILNLCQKYIVKDGVIEVPFKLIGADQVVPVFFTIRAQLTIDTVQIIPGKLNFGRLYEGTGAKLAITLQNLSDLPQELIFYPQPKEMAVSLDLIPIKLLPKEKFETNLIYRSQKVLENKKEEGYLRCKIITGTISTRDIRIPYSCDIVKCPLEFSAMKIEIPVMQIDEIYNTHITVRNTTHKDIIFEFFLPKLEICGLKITPMVEKIQAYKSQEINIEYISFFKKLGAFTLDELNDKYENDPNKNFDLSLKMKKQKEQEEEAQDQEENQLSKSKKASKKETKKDTKVQKLSKQQQAELEAEMKRQEELEQEKQEQERLKKLELEKNFDLKGQLLKLGGKLIEFNEGTAEHSQHYTWLIPFYFKFVDSPQTNKYKTFLEINTVSVQKSLVLDQTVIDFGEIAVGVRETKDILVTNFGSQLADIQMDLLPQFSGFSVINALRPSEPEKEREGKKKKLVVQFEPLEEQPYMETMKIKSRTTCVSAKLIGKGVRPSVTIEPENGLLYMGGVVLGEIQEKTFKVNNISNFPVKFKVQEICQGIENKSGASVFTFIPQEAQIEANQNIEIKVVFKPDRVSEKFFSLLSIDIPFQKDEKRIFVWGQCYQRSGYVQIYNPYLQLPQPSDLNNKIERTYDQLKIKDEEIIFSPLNDKIILEFKKIIPSNNINTQNQSMASIQQENQQQQSQQDEKSQDEKCYARKILIGNVKIFSDAKLEKAVNYEIVMPKDDKANFFTCDNQKGAVNAGQEIVVTFNFKPPQQDY</sequence>
<evidence type="ECO:0000313" key="3">
    <source>
        <dbReference type="EMBL" id="KRX09028.1"/>
    </source>
</evidence>
<feature type="domain" description="CFAP74 third Ig-like" evidence="2">
    <location>
        <begin position="334"/>
        <end position="445"/>
    </location>
</feature>
<dbReference type="Pfam" id="PF24771">
    <property type="entry name" value="Ig_CFAP74_1st"/>
    <property type="match status" value="1"/>
</dbReference>
<feature type="compositionally biased region" description="Basic and acidic residues" evidence="1">
    <location>
        <begin position="683"/>
        <end position="692"/>
    </location>
</feature>
<comment type="caution">
    <text evidence="3">The sequence shown here is derived from an EMBL/GenBank/DDBJ whole genome shotgun (WGS) entry which is preliminary data.</text>
</comment>
<organism evidence="3 4">
    <name type="scientific">Pseudocohnilembus persalinus</name>
    <name type="common">Ciliate</name>
    <dbReference type="NCBI Taxonomy" id="266149"/>
    <lineage>
        <taxon>Eukaryota</taxon>
        <taxon>Sar</taxon>
        <taxon>Alveolata</taxon>
        <taxon>Ciliophora</taxon>
        <taxon>Intramacronucleata</taxon>
        <taxon>Oligohymenophorea</taxon>
        <taxon>Scuticociliatia</taxon>
        <taxon>Philasterida</taxon>
        <taxon>Pseudocohnilembidae</taxon>
        <taxon>Pseudocohnilembus</taxon>
    </lineage>
</organism>
<feature type="region of interest" description="Disordered" evidence="1">
    <location>
        <begin position="1"/>
        <end position="35"/>
    </location>
</feature>
<evidence type="ECO:0000259" key="2">
    <source>
        <dbReference type="Pfam" id="PF24778"/>
    </source>
</evidence>
<evidence type="ECO:0000313" key="4">
    <source>
        <dbReference type="Proteomes" id="UP000054937"/>
    </source>
</evidence>
<dbReference type="OMA" id="ENTMWHI"/>
<dbReference type="OrthoDB" id="545169at2759"/>
<dbReference type="AlphaFoldDB" id="A0A0V0R3G8"/>
<reference evidence="3 4" key="1">
    <citation type="journal article" date="2015" name="Sci. Rep.">
        <title>Genome of the facultative scuticociliatosis pathogen Pseudocohnilembus persalinus provides insight into its virulence through horizontal gene transfer.</title>
        <authorList>
            <person name="Xiong J."/>
            <person name="Wang G."/>
            <person name="Cheng J."/>
            <person name="Tian M."/>
            <person name="Pan X."/>
            <person name="Warren A."/>
            <person name="Jiang C."/>
            <person name="Yuan D."/>
            <person name="Miao W."/>
        </authorList>
    </citation>
    <scope>NUCLEOTIDE SEQUENCE [LARGE SCALE GENOMIC DNA]</scope>
    <source>
        <strain evidence="3">36N120E</strain>
    </source>
</reference>
<proteinExistence type="predicted"/>
<feature type="compositionally biased region" description="Basic and acidic residues" evidence="1">
    <location>
        <begin position="705"/>
        <end position="716"/>
    </location>
</feature>
<accession>A0A0V0R3G8</accession>
<feature type="compositionally biased region" description="Low complexity" evidence="1">
    <location>
        <begin position="1078"/>
        <end position="1087"/>
    </location>
</feature>
<dbReference type="Pfam" id="PF24778">
    <property type="entry name" value="Ig-CFAP74_3rd"/>
    <property type="match status" value="1"/>
</dbReference>
<protein>
    <recommendedName>
        <fullName evidence="2">CFAP74 third Ig-like domain-containing protein</fullName>
    </recommendedName>
</protein>
<dbReference type="EMBL" id="LDAU01000055">
    <property type="protein sequence ID" value="KRX09028.1"/>
    <property type="molecule type" value="Genomic_DNA"/>
</dbReference>